<dbReference type="AlphaFoldDB" id="A0A0F6AWH3"/>
<evidence type="ECO:0000313" key="1">
    <source>
        <dbReference type="EMBL" id="ACY86594.1"/>
    </source>
</evidence>
<dbReference type="KEGG" id="seo:STM14_0057"/>
<organism evidence="1 2">
    <name type="scientific">Salmonella typhimurium (strain 14028s / SGSC 2262)</name>
    <dbReference type="NCBI Taxonomy" id="588858"/>
    <lineage>
        <taxon>Bacteria</taxon>
        <taxon>Pseudomonadati</taxon>
        <taxon>Pseudomonadota</taxon>
        <taxon>Gammaproteobacteria</taxon>
        <taxon>Enterobacterales</taxon>
        <taxon>Enterobacteriaceae</taxon>
        <taxon>Salmonella</taxon>
    </lineage>
</organism>
<gene>
    <name evidence="1" type="ordered locus">STM14_0057</name>
</gene>
<keyword evidence="2" id="KW-1185">Reference proteome</keyword>
<dbReference type="EMBL" id="CP001363">
    <property type="protein sequence ID" value="ACY86594.1"/>
    <property type="molecule type" value="Genomic_DNA"/>
</dbReference>
<accession>A0A0F6AWH3</accession>
<name>A0A0F6AWH3_SALT1</name>
<dbReference type="Proteomes" id="UP000002695">
    <property type="component" value="Chromosome"/>
</dbReference>
<sequence>MALIRFCRSDKRSAIRQTWCRMAVKTPYPAYGFIVLCASGQNT</sequence>
<protein>
    <submittedName>
        <fullName evidence="1">Uncharacterized protein</fullName>
    </submittedName>
</protein>
<evidence type="ECO:0000313" key="2">
    <source>
        <dbReference type="Proteomes" id="UP000002695"/>
    </source>
</evidence>
<reference evidence="1 2" key="1">
    <citation type="journal article" date="2010" name="J. Bacteriol.">
        <title>Short-term signatures of evolutionary change in the Salmonella enterica serovar typhimurium 14028 genome.</title>
        <authorList>
            <person name="Jarvik T."/>
            <person name="Smillie C."/>
            <person name="Groisman E.A."/>
            <person name="Ochman H."/>
        </authorList>
    </citation>
    <scope>NUCLEOTIDE SEQUENCE [LARGE SCALE GENOMIC DNA]</scope>
    <source>
        <strain evidence="2">14028s / SGSC 2262</strain>
    </source>
</reference>
<dbReference type="HOGENOM" id="CLU_3239275_0_0_6"/>
<proteinExistence type="predicted"/>